<proteinExistence type="predicted"/>
<keyword evidence="3" id="KW-1185">Reference proteome</keyword>
<evidence type="ECO:0000256" key="1">
    <source>
        <dbReference type="SAM" id="Phobius"/>
    </source>
</evidence>
<keyword evidence="1" id="KW-0472">Membrane</keyword>
<feature type="transmembrane region" description="Helical" evidence="1">
    <location>
        <begin position="36"/>
        <end position="59"/>
    </location>
</feature>
<dbReference type="EMBL" id="CP018180">
    <property type="protein sequence ID" value="AUJ32084.1"/>
    <property type="molecule type" value="Genomic_DNA"/>
</dbReference>
<evidence type="ECO:0000313" key="2">
    <source>
        <dbReference type="EMBL" id="AUJ32084.1"/>
    </source>
</evidence>
<dbReference type="AlphaFoldDB" id="A0A3Q8CCJ2"/>
<evidence type="ECO:0000313" key="3">
    <source>
        <dbReference type="Proteomes" id="UP000324497"/>
    </source>
</evidence>
<name>A0A3Q8CCJ2_9LACO</name>
<protein>
    <submittedName>
        <fullName evidence="2">Uncharacterized protein</fullName>
    </submittedName>
</protein>
<sequence>MSSAQKTYLILIIIALFLMFAILFGLSWGFPFQMVIIGGIACFIFAIIMTIILLLSLLFSSNQHNH</sequence>
<feature type="transmembrane region" description="Helical" evidence="1">
    <location>
        <begin position="7"/>
        <end position="30"/>
    </location>
</feature>
<reference evidence="2 3" key="1">
    <citation type="submission" date="2016-11" db="EMBL/GenBank/DDBJ databases">
        <title>Interaction between Lactobacillus species and yeast in water kefir.</title>
        <authorList>
            <person name="Behr J."/>
            <person name="Xu D."/>
            <person name="Vogel R.F."/>
        </authorList>
    </citation>
    <scope>NUCLEOTIDE SEQUENCE [LARGE SCALE GENOMIC DNA]</scope>
    <source>
        <strain evidence="2 3">TMW 1.1827</strain>
    </source>
</reference>
<dbReference type="GeneID" id="78521573"/>
<dbReference type="Proteomes" id="UP000324497">
    <property type="component" value="Chromosome"/>
</dbReference>
<keyword evidence="1" id="KW-0812">Transmembrane</keyword>
<organism evidence="2 3">
    <name type="scientific">Liquorilactobacillus nagelii</name>
    <dbReference type="NCBI Taxonomy" id="82688"/>
    <lineage>
        <taxon>Bacteria</taxon>
        <taxon>Bacillati</taxon>
        <taxon>Bacillota</taxon>
        <taxon>Bacilli</taxon>
        <taxon>Lactobacillales</taxon>
        <taxon>Lactobacillaceae</taxon>
        <taxon>Liquorilactobacillus</taxon>
    </lineage>
</organism>
<gene>
    <name evidence="2" type="ORF">BSQ50_05655</name>
</gene>
<keyword evidence="1" id="KW-1133">Transmembrane helix</keyword>
<dbReference type="RefSeq" id="WP_057886080.1">
    <property type="nucleotide sequence ID" value="NZ_CP018180.1"/>
</dbReference>
<accession>A0A3Q8CCJ2</accession>
<dbReference type="KEGG" id="lng:BSQ50_05655"/>